<dbReference type="Pfam" id="PF07075">
    <property type="entry name" value="NamZ_N"/>
    <property type="match status" value="1"/>
</dbReference>
<dbReference type="PANTHER" id="PTHR42915:SF1">
    <property type="entry name" value="PEPTIDOGLYCAN BETA-N-ACETYLMURAMIDASE NAMZ"/>
    <property type="match status" value="1"/>
</dbReference>
<evidence type="ECO:0000259" key="1">
    <source>
        <dbReference type="Pfam" id="PF07075"/>
    </source>
</evidence>
<dbReference type="PANTHER" id="PTHR42915">
    <property type="entry name" value="HYPOTHETICAL 460 KDA PROTEIN IN FEUA-SIGW INTERGENIC REGION [PRECURSOR]"/>
    <property type="match status" value="1"/>
</dbReference>
<keyword evidence="4" id="KW-1185">Reference proteome</keyword>
<feature type="domain" description="Peptidoglycan beta-N-acetylmuramidase NamZ C-terminal" evidence="2">
    <location>
        <begin position="232"/>
        <end position="368"/>
    </location>
</feature>
<evidence type="ECO:0008006" key="5">
    <source>
        <dbReference type="Google" id="ProtNLM"/>
    </source>
</evidence>
<gene>
    <name evidence="3" type="ORF">BC349_08415</name>
</gene>
<evidence type="ECO:0000313" key="3">
    <source>
        <dbReference type="EMBL" id="MBC6491051.1"/>
    </source>
</evidence>
<dbReference type="Pfam" id="PF20732">
    <property type="entry name" value="NamZ_C"/>
    <property type="match status" value="1"/>
</dbReference>
<feature type="domain" description="Peptidoglycan beta-N-acetylmuramidase NamZ N-terminal" evidence="1">
    <location>
        <begin position="26"/>
        <end position="227"/>
    </location>
</feature>
<dbReference type="InterPro" id="IPR048502">
    <property type="entry name" value="NamZ_N"/>
</dbReference>
<dbReference type="Gene3D" id="3.90.1150.140">
    <property type="match status" value="1"/>
</dbReference>
<name>A0ABR7M801_9BACT</name>
<dbReference type="InterPro" id="IPR008302">
    <property type="entry name" value="NamZ"/>
</dbReference>
<dbReference type="Proteomes" id="UP000765802">
    <property type="component" value="Unassembled WGS sequence"/>
</dbReference>
<organism evidence="3 4">
    <name type="scientific">Flavihumibacter stibioxidans</name>
    <dbReference type="NCBI Taxonomy" id="1834163"/>
    <lineage>
        <taxon>Bacteria</taxon>
        <taxon>Pseudomonadati</taxon>
        <taxon>Bacteroidota</taxon>
        <taxon>Chitinophagia</taxon>
        <taxon>Chitinophagales</taxon>
        <taxon>Chitinophagaceae</taxon>
        <taxon>Flavihumibacter</taxon>
    </lineage>
</organism>
<comment type="caution">
    <text evidence="3">The sequence shown here is derived from an EMBL/GenBank/DDBJ whole genome shotgun (WGS) entry which is preliminary data.</text>
</comment>
<dbReference type="EMBL" id="MBUA01000012">
    <property type="protein sequence ID" value="MBC6491051.1"/>
    <property type="molecule type" value="Genomic_DNA"/>
</dbReference>
<evidence type="ECO:0000259" key="2">
    <source>
        <dbReference type="Pfam" id="PF20732"/>
    </source>
</evidence>
<dbReference type="InterPro" id="IPR048503">
    <property type="entry name" value="NamZ_C"/>
</dbReference>
<protein>
    <recommendedName>
        <fullName evidence="5">DUF1343 domain-containing protein</fullName>
    </recommendedName>
</protein>
<proteinExistence type="predicted"/>
<accession>A0ABR7M801</accession>
<evidence type="ECO:0000313" key="4">
    <source>
        <dbReference type="Proteomes" id="UP000765802"/>
    </source>
</evidence>
<sequence>MIRFNGIDRLLYSPDTVPHRGNLRWGLVTNNAAITATGILNRKELLKNGWNITRLFSPEHGLTAQAADGEKQGDTTDPLTGLPVSSLYGDRFAPSPEELSSTDGILFDIPDAGCRFYTFLWTLTHVMEACEKAGKPLVVLDRSNPAGLSPELAEGPFLDEVHCSSFIGRWSVPVRHSSTLGELALYFRASRLQRLDLTVIPCENPPAWPVTDPLLCNWTPPSPGIPEPVTALLYPGMGLLEGININEGRGTTLPFRIFGAPFIRSAELADDINALGLPGLTAIPFSYQPAWGEWANQWCQGIQWLVTDARQLRPVSAMLRVIRLLQQIYPAQLAQRKYVTNANPSGEGHLDRLLGQPDSWKKIENGSLLPQTNLQEEWAAIISPHRLYNVPQ</sequence>
<dbReference type="RefSeq" id="WP_187256381.1">
    <property type="nucleotide sequence ID" value="NZ_JBHULF010000014.1"/>
</dbReference>
<reference evidence="3 4" key="1">
    <citation type="submission" date="2016-07" db="EMBL/GenBank/DDBJ databases">
        <title>Genome analysis of Flavihumibacter stibioxidans YS-17.</title>
        <authorList>
            <person name="Shi K."/>
            <person name="Han Y."/>
            <person name="Wang G."/>
        </authorList>
    </citation>
    <scope>NUCLEOTIDE SEQUENCE [LARGE SCALE GENOMIC DNA]</scope>
    <source>
        <strain evidence="3 4">YS-17</strain>
    </source>
</reference>
<dbReference type="Gene3D" id="3.40.50.12170">
    <property type="entry name" value="Uncharacterised protein PF07075, DUF1343"/>
    <property type="match status" value="1"/>
</dbReference>
<dbReference type="PIRSF" id="PIRSF016719">
    <property type="entry name" value="UCP016719"/>
    <property type="match status" value="1"/>
</dbReference>